<dbReference type="eggNOG" id="COG0596">
    <property type="taxonomic scope" value="Bacteria"/>
</dbReference>
<sequence>MADVAGPRTLEVDLPRLRASALAWGPDDGPLVLCLHGFPDTAWTWRAVAPLLAAQGYRVVAPFLRGYPPTARPDDRDFHVGALMSDAIEWHAALGADDRAAVVGHDWGALAAHGLAAHGRSPFSRVVAMAVPAPVALFRPWPHPLRWIRAVGPQLLLSWYTVVLALPGSDRLVPRLVPFLWRRWSPGHDAAEDLELLAAAMATREGRQAMVAPYRATIRVNRPDRAYRALQADAFRAARVPVRYLHGADDGCVHAGFAERARAVLPQPDVHVVPGAGHFLQVERPDVVAALLLDHLAP</sequence>
<keyword evidence="2" id="KW-0378">Hydrolase</keyword>
<organism evidence="2 3">
    <name type="scientific">Aeromicrobium marinum DSM 15272</name>
    <dbReference type="NCBI Taxonomy" id="585531"/>
    <lineage>
        <taxon>Bacteria</taxon>
        <taxon>Bacillati</taxon>
        <taxon>Actinomycetota</taxon>
        <taxon>Actinomycetes</taxon>
        <taxon>Propionibacteriales</taxon>
        <taxon>Nocardioidaceae</taxon>
        <taxon>Aeromicrobium</taxon>
    </lineage>
</organism>
<evidence type="ECO:0000313" key="3">
    <source>
        <dbReference type="Proteomes" id="UP000003111"/>
    </source>
</evidence>
<dbReference type="PRINTS" id="PR00412">
    <property type="entry name" value="EPOXHYDRLASE"/>
</dbReference>
<accession>E2SCI6</accession>
<dbReference type="GO" id="GO:0046464">
    <property type="term" value="P:acylglycerol catabolic process"/>
    <property type="evidence" value="ECO:0007669"/>
    <property type="project" value="TreeGrafter"/>
</dbReference>
<dbReference type="PANTHER" id="PTHR43798">
    <property type="entry name" value="MONOACYLGLYCEROL LIPASE"/>
    <property type="match status" value="1"/>
</dbReference>
<dbReference type="InterPro" id="IPR000639">
    <property type="entry name" value="Epox_hydrolase-like"/>
</dbReference>
<dbReference type="Proteomes" id="UP000003111">
    <property type="component" value="Unassembled WGS sequence"/>
</dbReference>
<dbReference type="Gene3D" id="3.40.50.1820">
    <property type="entry name" value="alpha/beta hydrolase"/>
    <property type="match status" value="1"/>
</dbReference>
<dbReference type="InterPro" id="IPR000073">
    <property type="entry name" value="AB_hydrolase_1"/>
</dbReference>
<dbReference type="InterPro" id="IPR029058">
    <property type="entry name" value="AB_hydrolase_fold"/>
</dbReference>
<dbReference type="InterPro" id="IPR050266">
    <property type="entry name" value="AB_hydrolase_sf"/>
</dbReference>
<protein>
    <submittedName>
        <fullName evidence="2">Hydrolase, alpha/beta domain protein</fullName>
    </submittedName>
</protein>
<dbReference type="GO" id="GO:0016020">
    <property type="term" value="C:membrane"/>
    <property type="evidence" value="ECO:0007669"/>
    <property type="project" value="TreeGrafter"/>
</dbReference>
<dbReference type="OrthoDB" id="2987348at2"/>
<dbReference type="EMBL" id="ACLF03000006">
    <property type="protein sequence ID" value="EFQ82939.1"/>
    <property type="molecule type" value="Genomic_DNA"/>
</dbReference>
<dbReference type="GO" id="GO:0047372">
    <property type="term" value="F:monoacylglycerol lipase activity"/>
    <property type="evidence" value="ECO:0007669"/>
    <property type="project" value="TreeGrafter"/>
</dbReference>
<reference evidence="2" key="1">
    <citation type="submission" date="2010-08" db="EMBL/GenBank/DDBJ databases">
        <authorList>
            <person name="Muzny D."/>
            <person name="Qin X."/>
            <person name="Buhay C."/>
            <person name="Dugan-Rocha S."/>
            <person name="Ding Y."/>
            <person name="Chen G."/>
            <person name="Hawes A."/>
            <person name="Holder M."/>
            <person name="Jhangiani S."/>
            <person name="Johnson A."/>
            <person name="Khan Z."/>
            <person name="Li Z."/>
            <person name="Liu W."/>
            <person name="Liu X."/>
            <person name="Perez L."/>
            <person name="Shen H."/>
            <person name="Wang Q."/>
            <person name="Watt J."/>
            <person name="Xi L."/>
            <person name="Xin Y."/>
            <person name="Zhou J."/>
            <person name="Deng J."/>
            <person name="Jiang H."/>
            <person name="Liu Y."/>
            <person name="Qu J."/>
            <person name="Song X.-Z."/>
            <person name="Zhang L."/>
            <person name="Villasana D."/>
            <person name="Johnson A."/>
            <person name="Liu J."/>
            <person name="Liyanage D."/>
            <person name="Lorensuhewa L."/>
            <person name="Robinson T."/>
            <person name="Song A."/>
            <person name="Song B.-B."/>
            <person name="Dinh H."/>
            <person name="Thornton R."/>
            <person name="Coyle M."/>
            <person name="Francisco L."/>
            <person name="Jackson L."/>
            <person name="Javaid M."/>
            <person name="Korchina V."/>
            <person name="Kovar C."/>
            <person name="Mata R."/>
            <person name="Mathew T."/>
            <person name="Ngo R."/>
            <person name="Nguyen L."/>
            <person name="Nguyen N."/>
            <person name="Okwuonu G."/>
            <person name="Ongeri F."/>
            <person name="Pham C."/>
            <person name="Simmons D."/>
            <person name="Wilczek-Boney K."/>
            <person name="Hale W."/>
            <person name="Jakkamsetti A."/>
            <person name="Pham P."/>
            <person name="Ruth R."/>
            <person name="San Lucas F."/>
            <person name="Warren J."/>
            <person name="Zhang J."/>
            <person name="Zhao Z."/>
            <person name="Zhou C."/>
            <person name="Zhu D."/>
            <person name="Lee S."/>
            <person name="Bess C."/>
            <person name="Blankenburg K."/>
            <person name="Forbes L."/>
            <person name="Fu Q."/>
            <person name="Gubbala S."/>
            <person name="Hirani K."/>
            <person name="Jayaseelan J.C."/>
            <person name="Lara F."/>
            <person name="Munidasa M."/>
            <person name="Palculict T."/>
            <person name="Patil S."/>
            <person name="Pu L.-L."/>
            <person name="Saada N."/>
            <person name="Tang L."/>
            <person name="Weissenberger G."/>
            <person name="Zhu Y."/>
            <person name="Hemphill L."/>
            <person name="Shang Y."/>
            <person name="Youmans B."/>
            <person name="Ayvaz T."/>
            <person name="Ross M."/>
            <person name="Santibanez J."/>
            <person name="Aqrawi P."/>
            <person name="Gross S."/>
            <person name="Joshi V."/>
            <person name="Fowler G."/>
            <person name="Nazareth L."/>
            <person name="Reid J."/>
            <person name="Worley K."/>
            <person name="Petrosino J."/>
            <person name="Highlander S."/>
            <person name="Gibbs R."/>
        </authorList>
    </citation>
    <scope>NUCLEOTIDE SEQUENCE [LARGE SCALE GENOMIC DNA]</scope>
    <source>
        <strain evidence="2">DSM 15272</strain>
    </source>
</reference>
<feature type="domain" description="AB hydrolase-1" evidence="1">
    <location>
        <begin position="30"/>
        <end position="285"/>
    </location>
</feature>
<gene>
    <name evidence="2" type="ORF">HMPREF0063_12148</name>
</gene>
<dbReference type="AlphaFoldDB" id="E2SCI6"/>
<dbReference type="SUPFAM" id="SSF53474">
    <property type="entry name" value="alpha/beta-Hydrolases"/>
    <property type="match status" value="1"/>
</dbReference>
<dbReference type="RefSeq" id="WP_007077240.1">
    <property type="nucleotide sequence ID" value="NZ_CM001024.1"/>
</dbReference>
<dbReference type="PANTHER" id="PTHR43798:SF33">
    <property type="entry name" value="HYDROLASE, PUTATIVE (AFU_ORTHOLOGUE AFUA_2G14860)-RELATED"/>
    <property type="match status" value="1"/>
</dbReference>
<name>E2SCI6_9ACTN</name>
<dbReference type="Pfam" id="PF00561">
    <property type="entry name" value="Abhydrolase_1"/>
    <property type="match status" value="1"/>
</dbReference>
<evidence type="ECO:0000313" key="2">
    <source>
        <dbReference type="EMBL" id="EFQ82939.1"/>
    </source>
</evidence>
<dbReference type="STRING" id="585531.HMPREF0063_12148"/>
<keyword evidence="3" id="KW-1185">Reference proteome</keyword>
<dbReference type="HOGENOM" id="CLU_020336_7_3_11"/>
<proteinExistence type="predicted"/>
<comment type="caution">
    <text evidence="2">The sequence shown here is derived from an EMBL/GenBank/DDBJ whole genome shotgun (WGS) entry which is preliminary data.</text>
</comment>
<evidence type="ECO:0000259" key="1">
    <source>
        <dbReference type="Pfam" id="PF00561"/>
    </source>
</evidence>